<reference evidence="6 7" key="1">
    <citation type="submission" date="2016-03" db="EMBL/GenBank/DDBJ databases">
        <authorList>
            <person name="Ploux O."/>
        </authorList>
    </citation>
    <scope>NUCLEOTIDE SEQUENCE [LARGE SCALE GENOMIC DNA]</scope>
    <source>
        <strain evidence="6 7">R-45370</strain>
    </source>
</reference>
<dbReference type="GO" id="GO:0008081">
    <property type="term" value="F:phosphoric diester hydrolase activity"/>
    <property type="evidence" value="ECO:0007669"/>
    <property type="project" value="UniProtKB-ARBA"/>
</dbReference>
<dbReference type="SMART" id="SM00471">
    <property type="entry name" value="HDc"/>
    <property type="match status" value="1"/>
</dbReference>
<dbReference type="PANTHER" id="PTHR45228:SF5">
    <property type="entry name" value="CYCLIC DI-GMP PHOSPHODIESTERASE VC_1348-RELATED"/>
    <property type="match status" value="1"/>
</dbReference>
<dbReference type="CDD" id="cd00077">
    <property type="entry name" value="HDc"/>
    <property type="match status" value="1"/>
</dbReference>
<dbReference type="Pfam" id="PF01590">
    <property type="entry name" value="GAF"/>
    <property type="match status" value="1"/>
</dbReference>
<dbReference type="InterPro" id="IPR029016">
    <property type="entry name" value="GAF-like_dom_sf"/>
</dbReference>
<evidence type="ECO:0000256" key="2">
    <source>
        <dbReference type="ARBA" id="ARBA00022777"/>
    </source>
</evidence>
<dbReference type="STRING" id="980561.A1359_00025"/>
<dbReference type="PROSITE" id="PS50110">
    <property type="entry name" value="RESPONSE_REGULATORY"/>
    <property type="match status" value="1"/>
</dbReference>
<dbReference type="Pfam" id="PF13487">
    <property type="entry name" value="HD_5"/>
    <property type="match status" value="1"/>
</dbReference>
<dbReference type="AlphaFoldDB" id="A0A177NMN2"/>
<dbReference type="SUPFAM" id="SSF55781">
    <property type="entry name" value="GAF domain-like"/>
    <property type="match status" value="1"/>
</dbReference>
<sequence>MNSALLSAKDKSQEWSSVLLFSDGMTGQDLRQQIETTAQQCDVYLMTDCSQIMPELLNDNFDILLLDIDIPELDVEHLLPQIRTHFLLEELPVLLISSEASTTKRELALDLGATDFLTKPLRASEIGLRLRNALTFRHCFKANQLAQVRLEQTVKARTARLNMLIESGLMMAMEKSRDRLLDHILREGQKLLHCDGGTMYLVTKHKSLRFAVRTRQDALPFQEIELFDAITGQTNDHYVSAYAANHKQTVLIDNVYQETRFDCSGTRHIDTHSGYKTISLLTVPMAPRNGNVIGILQFINALNPDTGTVIPFPKDMVALVEALAAQAAVALDNLQLIEGQKATTESIIRVLAAAIDTKSPHTGHHCERVPELAIMLAEAACQQIQGAFADFNFESENQWLEFRVGAWLHDCGKVTTPEYVIEKATKLDMLYNRIHEIRMRFEVLLRDADIKRLQTLLEGGDIKDANQRFEHEKAELLEEFAFLADSNMGREYMHADDCVRIKTIAEKTWLRHFDDTLGLSQLDTHRLRPEDKPVLPITEPLLSDKPKHIIPRPIHQVPDPALGIKMTVPTDMFNYGEIYNLTIQKGTLNKEDRYKINEHIIETINLLEKIPFPDFLQRVPEYATTHHETLDGRGYPRQLTEKDLSIPARIMAVADIFEAITASDRPYKRPYKLSESLKILRNMKKNRHIDADVYELFLTSGVFLKFAQKYLKPEQIDHVDISDFIAHDVLP</sequence>
<keyword evidence="3" id="KW-0597">Phosphoprotein</keyword>
<name>A0A177NMN2_9GAMM</name>
<dbReference type="SMART" id="SM00448">
    <property type="entry name" value="REC"/>
    <property type="match status" value="1"/>
</dbReference>
<dbReference type="InterPro" id="IPR003607">
    <property type="entry name" value="HD/PDEase_dom"/>
</dbReference>
<dbReference type="EMBL" id="LUUI01000080">
    <property type="protein sequence ID" value="OAI18290.1"/>
    <property type="molecule type" value="Genomic_DNA"/>
</dbReference>
<dbReference type="PANTHER" id="PTHR45228">
    <property type="entry name" value="CYCLIC DI-GMP PHOSPHODIESTERASE TM_0186-RELATED"/>
    <property type="match status" value="1"/>
</dbReference>
<dbReference type="OrthoDB" id="9764808at2"/>
<dbReference type="InterPro" id="IPR052020">
    <property type="entry name" value="Cyclic_di-GMP/3'3'-cGAMP_PDE"/>
</dbReference>
<dbReference type="InterPro" id="IPR001789">
    <property type="entry name" value="Sig_transdc_resp-reg_receiver"/>
</dbReference>
<keyword evidence="2" id="KW-0418">Kinase</keyword>
<feature type="domain" description="HD-GYP" evidence="5">
    <location>
        <begin position="510"/>
        <end position="712"/>
    </location>
</feature>
<dbReference type="InterPro" id="IPR011006">
    <property type="entry name" value="CheY-like_superfamily"/>
</dbReference>
<dbReference type="InterPro" id="IPR003018">
    <property type="entry name" value="GAF"/>
</dbReference>
<proteinExistence type="predicted"/>
<dbReference type="GO" id="GO:0016301">
    <property type="term" value="F:kinase activity"/>
    <property type="evidence" value="ECO:0007669"/>
    <property type="project" value="UniProtKB-KW"/>
</dbReference>
<evidence type="ECO:0000259" key="5">
    <source>
        <dbReference type="PROSITE" id="PS51832"/>
    </source>
</evidence>
<feature type="domain" description="Response regulatory" evidence="4">
    <location>
        <begin position="17"/>
        <end position="134"/>
    </location>
</feature>
<dbReference type="GO" id="GO:0000160">
    <property type="term" value="P:phosphorelay signal transduction system"/>
    <property type="evidence" value="ECO:0007669"/>
    <property type="project" value="InterPro"/>
</dbReference>
<dbReference type="RefSeq" id="WP_066979383.1">
    <property type="nucleotide sequence ID" value="NZ_LUUI01000080.1"/>
</dbReference>
<comment type="caution">
    <text evidence="6">The sequence shown here is derived from an EMBL/GenBank/DDBJ whole genome shotgun (WGS) entry which is preliminary data.</text>
</comment>
<organism evidence="6 7">
    <name type="scientific">Methylomonas lenta</name>
    <dbReference type="NCBI Taxonomy" id="980561"/>
    <lineage>
        <taxon>Bacteria</taxon>
        <taxon>Pseudomonadati</taxon>
        <taxon>Pseudomonadota</taxon>
        <taxon>Gammaproteobacteria</taxon>
        <taxon>Methylococcales</taxon>
        <taxon>Methylococcaceae</taxon>
        <taxon>Methylomonas</taxon>
    </lineage>
</organism>
<feature type="modified residue" description="4-aspartylphosphate" evidence="3">
    <location>
        <position position="67"/>
    </location>
</feature>
<dbReference type="SUPFAM" id="SSF109604">
    <property type="entry name" value="HD-domain/PDEase-like"/>
    <property type="match status" value="2"/>
</dbReference>
<dbReference type="Pfam" id="PF00072">
    <property type="entry name" value="Response_reg"/>
    <property type="match status" value="1"/>
</dbReference>
<evidence type="ECO:0000259" key="4">
    <source>
        <dbReference type="PROSITE" id="PS50110"/>
    </source>
</evidence>
<dbReference type="SUPFAM" id="SSF52172">
    <property type="entry name" value="CheY-like"/>
    <property type="match status" value="1"/>
</dbReference>
<evidence type="ECO:0000256" key="1">
    <source>
        <dbReference type="ARBA" id="ARBA00022679"/>
    </source>
</evidence>
<protein>
    <submittedName>
        <fullName evidence="6">Diguanylate cyclase</fullName>
    </submittedName>
</protein>
<dbReference type="InterPro" id="IPR037522">
    <property type="entry name" value="HD_GYP_dom"/>
</dbReference>
<accession>A0A177NMN2</accession>
<dbReference type="Gene3D" id="3.30.450.40">
    <property type="match status" value="1"/>
</dbReference>
<evidence type="ECO:0000313" key="7">
    <source>
        <dbReference type="Proteomes" id="UP000078476"/>
    </source>
</evidence>
<keyword evidence="1" id="KW-0808">Transferase</keyword>
<gene>
    <name evidence="6" type="ORF">A1359_00025</name>
</gene>
<evidence type="ECO:0000256" key="3">
    <source>
        <dbReference type="PROSITE-ProRule" id="PRU00169"/>
    </source>
</evidence>
<dbReference type="Proteomes" id="UP000078476">
    <property type="component" value="Unassembled WGS sequence"/>
</dbReference>
<evidence type="ECO:0000313" key="6">
    <source>
        <dbReference type="EMBL" id="OAI18290.1"/>
    </source>
</evidence>
<dbReference type="Gene3D" id="3.40.50.2300">
    <property type="match status" value="1"/>
</dbReference>
<dbReference type="Gene3D" id="1.10.3210.10">
    <property type="entry name" value="Hypothetical protein af1432"/>
    <property type="match status" value="2"/>
</dbReference>
<dbReference type="SMART" id="SM00065">
    <property type="entry name" value="GAF"/>
    <property type="match status" value="1"/>
</dbReference>
<dbReference type="PROSITE" id="PS51832">
    <property type="entry name" value="HD_GYP"/>
    <property type="match status" value="1"/>
</dbReference>
<keyword evidence="7" id="KW-1185">Reference proteome</keyword>